<dbReference type="SMART" id="SM00292">
    <property type="entry name" value="BRCT"/>
    <property type="match status" value="2"/>
</dbReference>
<dbReference type="Gene3D" id="3.40.50.10190">
    <property type="entry name" value="BRCT domain"/>
    <property type="match status" value="2"/>
</dbReference>
<dbReference type="InterPro" id="IPR026817">
    <property type="entry name" value="Ect2"/>
</dbReference>
<dbReference type="GO" id="GO:2000431">
    <property type="term" value="P:regulation of cytokinesis, actomyosin contractile ring assembly"/>
    <property type="evidence" value="ECO:0007669"/>
    <property type="project" value="InterPro"/>
</dbReference>
<dbReference type="GO" id="GO:0005634">
    <property type="term" value="C:nucleus"/>
    <property type="evidence" value="ECO:0007669"/>
    <property type="project" value="InterPro"/>
</dbReference>
<feature type="domain" description="BRCT" evidence="3">
    <location>
        <begin position="244"/>
        <end position="347"/>
    </location>
</feature>
<evidence type="ECO:0000256" key="1">
    <source>
        <dbReference type="SAM" id="MobiDB-lite"/>
    </source>
</evidence>
<dbReference type="Pfam" id="PF00621">
    <property type="entry name" value="RhoGEF"/>
    <property type="match status" value="1"/>
</dbReference>
<proteinExistence type="predicted"/>
<dbReference type="GO" id="GO:0007399">
    <property type="term" value="P:nervous system development"/>
    <property type="evidence" value="ECO:0007669"/>
    <property type="project" value="TreeGrafter"/>
</dbReference>
<dbReference type="Gene3D" id="1.20.900.10">
    <property type="entry name" value="Dbl homology (DH) domain"/>
    <property type="match status" value="1"/>
</dbReference>
<dbReference type="GO" id="GO:0000281">
    <property type="term" value="P:mitotic cytokinesis"/>
    <property type="evidence" value="ECO:0007669"/>
    <property type="project" value="TreeGrafter"/>
</dbReference>
<sequence>MDEIMEEIENVKEDSPAKLKPTLTVVYAEDAIGMSAEFRAAVQLLEEAVEVVPISEELIEQEEKDVSRNKKSCPVVFVTADFLIVTTNSEGVPTETQAPLLQRLRKKSVILGLPAFLHYAEWKKSLTKPRRPLYPLYNLSMKGVVALFSGYSEDVPGLKRLVGLIHFMGGQVKDAYPTTGQTAITHLIARWVQGEKYQTAINMAIPVVTEDWVLHLWARRDQCLDATAPQQLQPFHIKPFHGPLKILLIGFDEDGQNPQDWSNLIEVHGGELVTSVAAANYIVVHDPEKKLHVSCEELNEYRAVKLSRDGETVGEYLITPEKVVVTSEWFWTCIKLDSCANPDAYSLLKLQPSSSANGGRSRRQKTPVSSSPYTPGRRRLSAVEERDVSRGNCSFDHSDESLTSSGSHGGSVPPPSITRRQMTVAEMVQTEANYLKIVSDILKIKESILVEPKAGAMCDAEAAALLDEYMAALPEILDRHTAIHRDLEGLLRPWKEDALVGAVWKNRAPGLEQCYPAYVNVIEKLKKHIQDCEKKFPKFRAHLALTQMAPEYGRQHLKDLLVRPVQRLASVDVLLTDIRKATDESNPDRVELTLAKEKVQGVLTLLNSEKQAAEVVEMLTHIEDAPEELVTTTTGGGSGLGKYLSHIECTELAKRQFHEQGSTLCLFLFTNKLEVAKRRYDPRQPGTPQSGKQLPLKHIELIPLMRIKRIVDVRDDEQIHGAFLLSFFFPNDTQEVSYKFACTLEFQAEKKKKRDFLMQLKAQVQAVDMNAVPDLLCEMSAAEASVKTTEPSSTPLEKVSKLTRSLSRRISSIGNHSSQKLKRAVSTAFISGSKKGRKDADNFDDEIRPKRLF</sequence>
<comment type="caution">
    <text evidence="4">The sequence shown here is derived from an EMBL/GenBank/DDBJ whole genome shotgun (WGS) entry which is preliminary data.</text>
</comment>
<dbReference type="InterPro" id="IPR035899">
    <property type="entry name" value="DBL_dom_sf"/>
</dbReference>
<dbReference type="InterPro" id="IPR036420">
    <property type="entry name" value="BRCT_dom_sf"/>
</dbReference>
<evidence type="ECO:0000259" key="2">
    <source>
        <dbReference type="PROSITE" id="PS50010"/>
    </source>
</evidence>
<dbReference type="GO" id="GO:0005096">
    <property type="term" value="F:GTPase activator activity"/>
    <property type="evidence" value="ECO:0007669"/>
    <property type="project" value="InterPro"/>
</dbReference>
<dbReference type="PANTHER" id="PTHR16777:SF2">
    <property type="entry name" value="PROTEIN ECT2"/>
    <property type="match status" value="1"/>
</dbReference>
<keyword evidence="5" id="KW-1185">Reference proteome</keyword>
<dbReference type="GO" id="GO:0005938">
    <property type="term" value="C:cell cortex"/>
    <property type="evidence" value="ECO:0007669"/>
    <property type="project" value="TreeGrafter"/>
</dbReference>
<dbReference type="PANTHER" id="PTHR16777">
    <property type="entry name" value="PROTEIN ECT2"/>
    <property type="match status" value="1"/>
</dbReference>
<accession>A0A9X6NF52</accession>
<dbReference type="SUPFAM" id="SSF48065">
    <property type="entry name" value="DBL homology domain (DH-domain)"/>
    <property type="match status" value="1"/>
</dbReference>
<reference evidence="5" key="1">
    <citation type="submission" date="2017-01" db="EMBL/GenBank/DDBJ databases">
        <title>Comparative genomics of anhydrobiosis in the tardigrade Hypsibius dujardini.</title>
        <authorList>
            <person name="Yoshida Y."/>
            <person name="Koutsovoulos G."/>
            <person name="Laetsch D."/>
            <person name="Stevens L."/>
            <person name="Kumar S."/>
            <person name="Horikawa D."/>
            <person name="Ishino K."/>
            <person name="Komine S."/>
            <person name="Tomita M."/>
            <person name="Blaxter M."/>
            <person name="Arakawa K."/>
        </authorList>
    </citation>
    <scope>NUCLEOTIDE SEQUENCE [LARGE SCALE GENOMIC DNA]</scope>
    <source>
        <strain evidence="5">Z151</strain>
    </source>
</reference>
<dbReference type="GO" id="GO:0005085">
    <property type="term" value="F:guanyl-nucleotide exchange factor activity"/>
    <property type="evidence" value="ECO:0007669"/>
    <property type="project" value="InterPro"/>
</dbReference>
<dbReference type="InterPro" id="IPR049395">
    <property type="entry name" value="ECT2_PH"/>
</dbReference>
<feature type="region of interest" description="Disordered" evidence="1">
    <location>
        <begin position="834"/>
        <end position="853"/>
    </location>
</feature>
<feature type="compositionally biased region" description="Basic and acidic residues" evidence="1">
    <location>
        <begin position="838"/>
        <end position="853"/>
    </location>
</feature>
<name>A0A9X6NF52_HYPEX</name>
<dbReference type="Pfam" id="PF12738">
    <property type="entry name" value="PTCB-BRCT"/>
    <property type="match status" value="1"/>
</dbReference>
<dbReference type="Pfam" id="PF21242">
    <property type="entry name" value="ECT2_PH"/>
    <property type="match status" value="1"/>
</dbReference>
<dbReference type="AlphaFoldDB" id="A0A9X6NF52"/>
<dbReference type="SUPFAM" id="SSF52113">
    <property type="entry name" value="BRCT domain"/>
    <property type="match status" value="2"/>
</dbReference>
<evidence type="ECO:0000259" key="3">
    <source>
        <dbReference type="PROSITE" id="PS50172"/>
    </source>
</evidence>
<dbReference type="InterPro" id="IPR001357">
    <property type="entry name" value="BRCT_dom"/>
</dbReference>
<feature type="domain" description="DH" evidence="2">
    <location>
        <begin position="419"/>
        <end position="609"/>
    </location>
</feature>
<feature type="domain" description="BRCT" evidence="3">
    <location>
        <begin position="141"/>
        <end position="214"/>
    </location>
</feature>
<dbReference type="OrthoDB" id="9997817at2759"/>
<dbReference type="EMBL" id="MTYJ01000253">
    <property type="protein sequence ID" value="OWA52139.1"/>
    <property type="molecule type" value="Genomic_DNA"/>
</dbReference>
<dbReference type="PROSITE" id="PS50010">
    <property type="entry name" value="DH_2"/>
    <property type="match status" value="1"/>
</dbReference>
<organism evidence="4 5">
    <name type="scientific">Hypsibius exemplaris</name>
    <name type="common">Freshwater tardigrade</name>
    <dbReference type="NCBI Taxonomy" id="2072580"/>
    <lineage>
        <taxon>Eukaryota</taxon>
        <taxon>Metazoa</taxon>
        <taxon>Ecdysozoa</taxon>
        <taxon>Tardigrada</taxon>
        <taxon>Eutardigrada</taxon>
        <taxon>Parachela</taxon>
        <taxon>Hypsibioidea</taxon>
        <taxon>Hypsibiidae</taxon>
        <taxon>Hypsibius</taxon>
    </lineage>
</organism>
<gene>
    <name evidence="4" type="ORF">BV898_16600</name>
</gene>
<dbReference type="InterPro" id="IPR000219">
    <property type="entry name" value="DH_dom"/>
</dbReference>
<evidence type="ECO:0000313" key="5">
    <source>
        <dbReference type="Proteomes" id="UP000192578"/>
    </source>
</evidence>
<protein>
    <submittedName>
        <fullName evidence="4">Protein ECT2</fullName>
    </submittedName>
</protein>
<dbReference type="SMART" id="SM00325">
    <property type="entry name" value="RhoGEF"/>
    <property type="match status" value="1"/>
</dbReference>
<dbReference type="Proteomes" id="UP000192578">
    <property type="component" value="Unassembled WGS sequence"/>
</dbReference>
<dbReference type="PROSITE" id="PS50172">
    <property type="entry name" value="BRCT"/>
    <property type="match status" value="2"/>
</dbReference>
<evidence type="ECO:0000313" key="4">
    <source>
        <dbReference type="EMBL" id="OWA52139.1"/>
    </source>
</evidence>
<feature type="region of interest" description="Disordered" evidence="1">
    <location>
        <begin position="351"/>
        <end position="417"/>
    </location>
</feature>